<evidence type="ECO:0000313" key="1">
    <source>
        <dbReference type="EMBL" id="OTP68257.1"/>
    </source>
</evidence>
<dbReference type="Proteomes" id="UP000195221">
    <property type="component" value="Unassembled WGS sequence"/>
</dbReference>
<name>A0A242MAC8_CABSO</name>
<dbReference type="RefSeq" id="WP_178391928.1">
    <property type="nucleotide sequence ID" value="NZ_MSRG01000082.1"/>
</dbReference>
<sequence length="48" mass="5352">MFIAVMIDEVFDAHAVQPVDHVNKLYHLILLKGELMTTAGGDEGRCPR</sequence>
<protein>
    <submittedName>
        <fullName evidence="1">Uncharacterized protein</fullName>
    </submittedName>
</protein>
<proteinExistence type="predicted"/>
<dbReference type="EMBL" id="NBTZ01000133">
    <property type="protein sequence ID" value="OTP68257.1"/>
    <property type="molecule type" value="Genomic_DNA"/>
</dbReference>
<comment type="caution">
    <text evidence="1">The sequence shown here is derived from an EMBL/GenBank/DDBJ whole genome shotgun (WGS) entry which is preliminary data.</text>
</comment>
<accession>A0A242MAC8</accession>
<organism evidence="1 2">
    <name type="scientific">Caballeronia sordidicola</name>
    <name type="common">Burkholderia sordidicola</name>
    <dbReference type="NCBI Taxonomy" id="196367"/>
    <lineage>
        <taxon>Bacteria</taxon>
        <taxon>Pseudomonadati</taxon>
        <taxon>Pseudomonadota</taxon>
        <taxon>Betaproteobacteria</taxon>
        <taxon>Burkholderiales</taxon>
        <taxon>Burkholderiaceae</taxon>
        <taxon>Caballeronia</taxon>
    </lineage>
</organism>
<gene>
    <name evidence="1" type="ORF">PAMC26577_34335</name>
</gene>
<evidence type="ECO:0000313" key="2">
    <source>
        <dbReference type="Proteomes" id="UP000195221"/>
    </source>
</evidence>
<reference evidence="1 2" key="1">
    <citation type="submission" date="2017-03" db="EMBL/GenBank/DDBJ databases">
        <title>Genome analysis of strain PAMC 26577.</title>
        <authorList>
            <person name="Oh H.-M."/>
            <person name="Yang J.-A."/>
        </authorList>
    </citation>
    <scope>NUCLEOTIDE SEQUENCE [LARGE SCALE GENOMIC DNA]</scope>
    <source>
        <strain evidence="1 2">PAMC 26577</strain>
    </source>
</reference>
<dbReference type="AlphaFoldDB" id="A0A242MAC8"/>